<accession>A0A5C5YXL0</accession>
<evidence type="ECO:0000313" key="2">
    <source>
        <dbReference type="Proteomes" id="UP000315010"/>
    </source>
</evidence>
<evidence type="ECO:0000313" key="1">
    <source>
        <dbReference type="EMBL" id="TWT79297.1"/>
    </source>
</evidence>
<keyword evidence="2" id="KW-1185">Reference proteome</keyword>
<proteinExistence type="predicted"/>
<dbReference type="EMBL" id="SJPJ01000001">
    <property type="protein sequence ID" value="TWT79297.1"/>
    <property type="molecule type" value="Genomic_DNA"/>
</dbReference>
<gene>
    <name evidence="1" type="ORF">CA13_06960</name>
</gene>
<name>A0A5C5YXL0_9BACT</name>
<dbReference type="AlphaFoldDB" id="A0A5C5YXL0"/>
<comment type="caution">
    <text evidence="1">The sequence shown here is derived from an EMBL/GenBank/DDBJ whole genome shotgun (WGS) entry which is preliminary data.</text>
</comment>
<sequence length="83" mass="9382">MLGLDNLEELCRFDRLEPLHGVVCGFLVDEARVQFRKCPAGEGKLLGGSLAVRGLLIASFFATFDEICMDFILRVQTPEFWFL</sequence>
<dbReference type="Proteomes" id="UP000315010">
    <property type="component" value="Unassembled WGS sequence"/>
</dbReference>
<protein>
    <submittedName>
        <fullName evidence="1">Uncharacterized protein</fullName>
    </submittedName>
</protein>
<reference evidence="1 2" key="1">
    <citation type="submission" date="2019-02" db="EMBL/GenBank/DDBJ databases">
        <title>Deep-cultivation of Planctomycetes and their phenomic and genomic characterization uncovers novel biology.</title>
        <authorList>
            <person name="Wiegand S."/>
            <person name="Jogler M."/>
            <person name="Boedeker C."/>
            <person name="Pinto D."/>
            <person name="Vollmers J."/>
            <person name="Rivas-Marin E."/>
            <person name="Kohn T."/>
            <person name="Peeters S.H."/>
            <person name="Heuer A."/>
            <person name="Rast P."/>
            <person name="Oberbeckmann S."/>
            <person name="Bunk B."/>
            <person name="Jeske O."/>
            <person name="Meyerdierks A."/>
            <person name="Storesund J.E."/>
            <person name="Kallscheuer N."/>
            <person name="Luecker S."/>
            <person name="Lage O.M."/>
            <person name="Pohl T."/>
            <person name="Merkel B.J."/>
            <person name="Hornburger P."/>
            <person name="Mueller R.-W."/>
            <person name="Bruemmer F."/>
            <person name="Labrenz M."/>
            <person name="Spormann A.M."/>
            <person name="Op Den Camp H."/>
            <person name="Overmann J."/>
            <person name="Amann R."/>
            <person name="Jetten M.S.M."/>
            <person name="Mascher T."/>
            <person name="Medema M.H."/>
            <person name="Devos D.P."/>
            <person name="Kaster A.-K."/>
            <person name="Ovreas L."/>
            <person name="Rohde M."/>
            <person name="Galperin M.Y."/>
            <person name="Jogler C."/>
        </authorList>
    </citation>
    <scope>NUCLEOTIDE SEQUENCE [LARGE SCALE GENOMIC DNA]</scope>
    <source>
        <strain evidence="1 2">CA13</strain>
    </source>
</reference>
<organism evidence="1 2">
    <name type="scientific">Novipirellula herctigrandis</name>
    <dbReference type="NCBI Taxonomy" id="2527986"/>
    <lineage>
        <taxon>Bacteria</taxon>
        <taxon>Pseudomonadati</taxon>
        <taxon>Planctomycetota</taxon>
        <taxon>Planctomycetia</taxon>
        <taxon>Pirellulales</taxon>
        <taxon>Pirellulaceae</taxon>
        <taxon>Novipirellula</taxon>
    </lineage>
</organism>